<keyword evidence="3" id="KW-1185">Reference proteome</keyword>
<dbReference type="EMBL" id="MU827780">
    <property type="protein sequence ID" value="KAJ7337889.1"/>
    <property type="molecule type" value="Genomic_DNA"/>
</dbReference>
<sequence>MKARQKVTKPPFLRARSSKAAKRKLKTQAARAETCKRRLFVDEEENQPVPILPEPHVLRERIQPELPVKNCQPIELSGVRIIDVGLLQQSLKCCEYCKSGKYV</sequence>
<name>A0A9W9YIC6_9CNID</name>
<comment type="caution">
    <text evidence="2">The sequence shown here is derived from an EMBL/GenBank/DDBJ whole genome shotgun (WGS) entry which is preliminary data.</text>
</comment>
<accession>A0A9W9YIC6</accession>
<organism evidence="2 3">
    <name type="scientific">Desmophyllum pertusum</name>
    <dbReference type="NCBI Taxonomy" id="174260"/>
    <lineage>
        <taxon>Eukaryota</taxon>
        <taxon>Metazoa</taxon>
        <taxon>Cnidaria</taxon>
        <taxon>Anthozoa</taxon>
        <taxon>Hexacorallia</taxon>
        <taxon>Scleractinia</taxon>
        <taxon>Caryophylliina</taxon>
        <taxon>Caryophylliidae</taxon>
        <taxon>Desmophyllum</taxon>
    </lineage>
</organism>
<evidence type="ECO:0000313" key="2">
    <source>
        <dbReference type="EMBL" id="KAJ7337889.1"/>
    </source>
</evidence>
<evidence type="ECO:0000256" key="1">
    <source>
        <dbReference type="SAM" id="MobiDB-lite"/>
    </source>
</evidence>
<gene>
    <name evidence="2" type="ORF">OS493_008047</name>
</gene>
<proteinExistence type="predicted"/>
<dbReference type="AlphaFoldDB" id="A0A9W9YIC6"/>
<feature type="region of interest" description="Disordered" evidence="1">
    <location>
        <begin position="1"/>
        <end position="23"/>
    </location>
</feature>
<dbReference type="Proteomes" id="UP001163046">
    <property type="component" value="Unassembled WGS sequence"/>
</dbReference>
<evidence type="ECO:0000313" key="3">
    <source>
        <dbReference type="Proteomes" id="UP001163046"/>
    </source>
</evidence>
<reference evidence="2" key="1">
    <citation type="submission" date="2023-01" db="EMBL/GenBank/DDBJ databases">
        <title>Genome assembly of the deep-sea coral Lophelia pertusa.</title>
        <authorList>
            <person name="Herrera S."/>
            <person name="Cordes E."/>
        </authorList>
    </citation>
    <scope>NUCLEOTIDE SEQUENCE</scope>
    <source>
        <strain evidence="2">USNM1676648</strain>
        <tissue evidence="2">Polyp</tissue>
    </source>
</reference>
<protein>
    <submittedName>
        <fullName evidence="2">Uncharacterized protein</fullName>
    </submittedName>
</protein>